<feature type="domain" description="DRBM" evidence="10">
    <location>
        <begin position="178"/>
        <end position="246"/>
    </location>
</feature>
<keyword evidence="9" id="KW-0479">Metal-binding</keyword>
<dbReference type="CDD" id="cd10845">
    <property type="entry name" value="DSRM_RNAse_III_family"/>
    <property type="match status" value="1"/>
</dbReference>
<dbReference type="Proteomes" id="UP000001822">
    <property type="component" value="Chromosome"/>
</dbReference>
<dbReference type="GO" id="GO:0003725">
    <property type="term" value="F:double-stranded RNA binding"/>
    <property type="evidence" value="ECO:0007669"/>
    <property type="project" value="TreeGrafter"/>
</dbReference>
<comment type="subcellular location">
    <subcellularLocation>
        <location evidence="9">Cytoplasm</location>
    </subcellularLocation>
</comment>
<dbReference type="FunFam" id="1.10.1520.10:FF:000001">
    <property type="entry name" value="Ribonuclease 3"/>
    <property type="match status" value="1"/>
</dbReference>
<dbReference type="SUPFAM" id="SSF54768">
    <property type="entry name" value="dsRNA-binding domain-like"/>
    <property type="match status" value="1"/>
</dbReference>
<keyword evidence="13" id="KW-1185">Reference proteome</keyword>
<dbReference type="SUPFAM" id="SSF69065">
    <property type="entry name" value="RNase III domain-like"/>
    <property type="match status" value="1"/>
</dbReference>
<dbReference type="PANTHER" id="PTHR11207:SF0">
    <property type="entry name" value="RIBONUCLEASE 3"/>
    <property type="match status" value="1"/>
</dbReference>
<evidence type="ECO:0000256" key="6">
    <source>
        <dbReference type="ARBA" id="ARBA00022759"/>
    </source>
</evidence>
<evidence type="ECO:0000256" key="5">
    <source>
        <dbReference type="ARBA" id="ARBA00022722"/>
    </source>
</evidence>
<dbReference type="HAMAP" id="MF_00104">
    <property type="entry name" value="RNase_III"/>
    <property type="match status" value="1"/>
</dbReference>
<dbReference type="InterPro" id="IPR036389">
    <property type="entry name" value="RNase_III_sf"/>
</dbReference>
<feature type="active site" evidence="9">
    <location>
        <position position="70"/>
    </location>
</feature>
<dbReference type="RefSeq" id="WP_011584782.1">
    <property type="nucleotide sequence ID" value="NC_008255.1"/>
</dbReference>
<feature type="binding site" evidence="9">
    <location>
        <position position="139"/>
    </location>
    <ligand>
        <name>Mg(2+)</name>
        <dbReference type="ChEBI" id="CHEBI:18420"/>
    </ligand>
</feature>
<dbReference type="InterPro" id="IPR000999">
    <property type="entry name" value="RNase_III_dom"/>
</dbReference>
<dbReference type="KEGG" id="chu:CHU_1396"/>
<dbReference type="NCBIfam" id="TIGR02191">
    <property type="entry name" value="RNaseIII"/>
    <property type="match status" value="1"/>
</dbReference>
<dbReference type="PANTHER" id="PTHR11207">
    <property type="entry name" value="RIBONUCLEASE III"/>
    <property type="match status" value="1"/>
</dbReference>
<dbReference type="GO" id="GO:0010468">
    <property type="term" value="P:regulation of gene expression"/>
    <property type="evidence" value="ECO:0007669"/>
    <property type="project" value="TreeGrafter"/>
</dbReference>
<organism evidence="12 13">
    <name type="scientific">Cytophaga hutchinsonii (strain ATCC 33406 / DSM 1761 / CIP 103989 / NBRC 15051 / NCIMB 9469 / D465)</name>
    <dbReference type="NCBI Taxonomy" id="269798"/>
    <lineage>
        <taxon>Bacteria</taxon>
        <taxon>Pseudomonadati</taxon>
        <taxon>Bacteroidota</taxon>
        <taxon>Cytophagia</taxon>
        <taxon>Cytophagales</taxon>
        <taxon>Cytophagaceae</taxon>
        <taxon>Cytophaga</taxon>
    </lineage>
</organism>
<dbReference type="GO" id="GO:0004525">
    <property type="term" value="F:ribonuclease III activity"/>
    <property type="evidence" value="ECO:0007669"/>
    <property type="project" value="UniProtKB-UniRule"/>
</dbReference>
<comment type="subunit">
    <text evidence="9">Homodimer.</text>
</comment>
<dbReference type="Pfam" id="PF14622">
    <property type="entry name" value="Ribonucleas_3_3"/>
    <property type="match status" value="1"/>
</dbReference>
<dbReference type="GO" id="GO:0019843">
    <property type="term" value="F:rRNA binding"/>
    <property type="evidence" value="ECO:0007669"/>
    <property type="project" value="UniProtKB-KW"/>
</dbReference>
<keyword evidence="6 9" id="KW-0255">Endonuclease</keyword>
<evidence type="ECO:0000256" key="4">
    <source>
        <dbReference type="ARBA" id="ARBA00022664"/>
    </source>
</evidence>
<evidence type="ECO:0000259" key="10">
    <source>
        <dbReference type="PROSITE" id="PS50137"/>
    </source>
</evidence>
<comment type="catalytic activity">
    <reaction evidence="1 9">
        <text>Endonucleolytic cleavage to 5'-phosphomonoester.</text>
        <dbReference type="EC" id="3.1.26.3"/>
    </reaction>
</comment>
<dbReference type="AlphaFoldDB" id="A0A6N4SQW0"/>
<keyword evidence="9" id="KW-0819">tRNA processing</keyword>
<evidence type="ECO:0000256" key="3">
    <source>
        <dbReference type="ARBA" id="ARBA00022552"/>
    </source>
</evidence>
<evidence type="ECO:0000256" key="1">
    <source>
        <dbReference type="ARBA" id="ARBA00000109"/>
    </source>
</evidence>
<dbReference type="PROSITE" id="PS50142">
    <property type="entry name" value="RNASE_3_2"/>
    <property type="match status" value="1"/>
</dbReference>
<keyword evidence="3 9" id="KW-0698">rRNA processing</keyword>
<dbReference type="GO" id="GO:0005737">
    <property type="term" value="C:cytoplasm"/>
    <property type="evidence" value="ECO:0007669"/>
    <property type="project" value="UniProtKB-SubCell"/>
</dbReference>
<dbReference type="EMBL" id="CP000383">
    <property type="protein sequence ID" value="ABG58667.1"/>
    <property type="molecule type" value="Genomic_DNA"/>
</dbReference>
<evidence type="ECO:0000313" key="12">
    <source>
        <dbReference type="EMBL" id="ABG58667.1"/>
    </source>
</evidence>
<dbReference type="PROSITE" id="PS50137">
    <property type="entry name" value="DS_RBD"/>
    <property type="match status" value="1"/>
</dbReference>
<sequence length="247" mass="28130">MFLLEKQLNILRNFFRKKEDKILAQKIRYVTGMWPGNLHLYQMAIVHTSAADENESGVKESYERLEYLGDSILGAVVAEYLFKRFPFKDEGFLTEIRSRIVNREILNQVGKDLGLSDIVVFNGSKGKQGHKSLYGDVVEAIVGAVYLDKGFENAKKFVLKKIVSSQIDVDAIIQNNKNFKSILLEWCQKENKKLEFVIIEESGHRHQKVFKAEVRVADESKGQGIGFSKKKAEQNAAEIACIELDLK</sequence>
<gene>
    <name evidence="9 12" type="primary">rnc</name>
    <name evidence="12" type="ordered locus">CHU_1396</name>
</gene>
<proteinExistence type="inferred from homology"/>
<keyword evidence="5 9" id="KW-0540">Nuclease</keyword>
<protein>
    <recommendedName>
        <fullName evidence="9">Ribonuclease 3</fullName>
        <ecNumber evidence="9">3.1.26.3</ecNumber>
    </recommendedName>
    <alternativeName>
        <fullName evidence="9">Ribonuclease III</fullName>
        <shortName evidence="9">RNase III</shortName>
    </alternativeName>
</protein>
<keyword evidence="9" id="KW-0963">Cytoplasm</keyword>
<keyword evidence="9" id="KW-0460">Magnesium</keyword>
<dbReference type="PROSITE" id="PS00517">
    <property type="entry name" value="RNASE_3_1"/>
    <property type="match status" value="1"/>
</dbReference>
<keyword evidence="8 9" id="KW-0694">RNA-binding</keyword>
<name>A0A6N4SQW0_CYTH3</name>
<dbReference type="InterPro" id="IPR011907">
    <property type="entry name" value="RNase_III"/>
</dbReference>
<reference evidence="12 13" key="1">
    <citation type="journal article" date="2007" name="Appl. Environ. Microbiol.">
        <title>Genome sequence of the cellulolytic gliding bacterium Cytophaga hutchinsonii.</title>
        <authorList>
            <person name="Xie G."/>
            <person name="Bruce D.C."/>
            <person name="Challacombe J.F."/>
            <person name="Chertkov O."/>
            <person name="Detter J.C."/>
            <person name="Gilna P."/>
            <person name="Han C.S."/>
            <person name="Lucas S."/>
            <person name="Misra M."/>
            <person name="Myers G.L."/>
            <person name="Richardson P."/>
            <person name="Tapia R."/>
            <person name="Thayer N."/>
            <person name="Thompson L.S."/>
            <person name="Brettin T.S."/>
            <person name="Henrissat B."/>
            <person name="Wilson D.B."/>
            <person name="McBride M.J."/>
        </authorList>
    </citation>
    <scope>NUCLEOTIDE SEQUENCE [LARGE SCALE GENOMIC DNA]</scope>
    <source>
        <strain evidence="13">ATCC 33406 / DSM 1761 / CIP 103989 / NBRC 15051 / NCIMB 9469 / D465</strain>
    </source>
</reference>
<evidence type="ECO:0000256" key="7">
    <source>
        <dbReference type="ARBA" id="ARBA00022801"/>
    </source>
</evidence>
<keyword evidence="4 9" id="KW-0507">mRNA processing</keyword>
<evidence type="ECO:0000259" key="11">
    <source>
        <dbReference type="PROSITE" id="PS50142"/>
    </source>
</evidence>
<feature type="binding site" evidence="9">
    <location>
        <position position="136"/>
    </location>
    <ligand>
        <name>Mg(2+)</name>
        <dbReference type="ChEBI" id="CHEBI:18420"/>
    </ligand>
</feature>
<accession>A0A6N4SQW0</accession>
<dbReference type="EC" id="3.1.26.3" evidence="9"/>
<feature type="active site" evidence="9">
    <location>
        <position position="139"/>
    </location>
</feature>
<keyword evidence="7 9" id="KW-0378">Hydrolase</keyword>
<evidence type="ECO:0000256" key="2">
    <source>
        <dbReference type="ARBA" id="ARBA00010183"/>
    </source>
</evidence>
<evidence type="ECO:0000313" key="13">
    <source>
        <dbReference type="Proteomes" id="UP000001822"/>
    </source>
</evidence>
<comment type="function">
    <text evidence="9">Digests double-stranded RNA. Involved in the processing of primary rRNA transcript to yield the immediate precursors to the large and small rRNAs (23S and 16S). Processes some mRNAs, and tRNAs when they are encoded in the rRNA operon. Processes pre-crRNA and tracrRNA of type II CRISPR loci if present in the organism.</text>
</comment>
<evidence type="ECO:0000256" key="9">
    <source>
        <dbReference type="HAMAP-Rule" id="MF_00104"/>
    </source>
</evidence>
<dbReference type="GO" id="GO:0008033">
    <property type="term" value="P:tRNA processing"/>
    <property type="evidence" value="ECO:0007669"/>
    <property type="project" value="UniProtKB-KW"/>
</dbReference>
<dbReference type="GO" id="GO:0006397">
    <property type="term" value="P:mRNA processing"/>
    <property type="evidence" value="ECO:0007669"/>
    <property type="project" value="UniProtKB-UniRule"/>
</dbReference>
<dbReference type="Gene3D" id="3.30.160.20">
    <property type="match status" value="1"/>
</dbReference>
<dbReference type="Pfam" id="PF00035">
    <property type="entry name" value="dsrm"/>
    <property type="match status" value="1"/>
</dbReference>
<dbReference type="Gene3D" id="1.10.1520.10">
    <property type="entry name" value="Ribonuclease III domain"/>
    <property type="match status" value="1"/>
</dbReference>
<comment type="similarity">
    <text evidence="2">Belongs to the ribonuclease III family.</text>
</comment>
<dbReference type="GO" id="GO:0006364">
    <property type="term" value="P:rRNA processing"/>
    <property type="evidence" value="ECO:0007669"/>
    <property type="project" value="UniProtKB-UniRule"/>
</dbReference>
<dbReference type="CDD" id="cd00593">
    <property type="entry name" value="RIBOc"/>
    <property type="match status" value="1"/>
</dbReference>
<dbReference type="SMART" id="SM00535">
    <property type="entry name" value="RIBOc"/>
    <property type="match status" value="1"/>
</dbReference>
<dbReference type="InterPro" id="IPR014720">
    <property type="entry name" value="dsRBD_dom"/>
</dbReference>
<keyword evidence="9" id="KW-0699">rRNA-binding</keyword>
<dbReference type="GO" id="GO:0046872">
    <property type="term" value="F:metal ion binding"/>
    <property type="evidence" value="ECO:0007669"/>
    <property type="project" value="UniProtKB-KW"/>
</dbReference>
<feature type="domain" description="RNase III" evidence="11">
    <location>
        <begin position="20"/>
        <end position="150"/>
    </location>
</feature>
<dbReference type="SMART" id="SM00358">
    <property type="entry name" value="DSRM"/>
    <property type="match status" value="1"/>
</dbReference>
<evidence type="ECO:0000256" key="8">
    <source>
        <dbReference type="ARBA" id="ARBA00022884"/>
    </source>
</evidence>
<comment type="cofactor">
    <cofactor evidence="9">
        <name>Mg(2+)</name>
        <dbReference type="ChEBI" id="CHEBI:18420"/>
    </cofactor>
</comment>
<feature type="binding site" evidence="9">
    <location>
        <position position="66"/>
    </location>
    <ligand>
        <name>Mg(2+)</name>
        <dbReference type="ChEBI" id="CHEBI:18420"/>
    </ligand>
</feature>